<dbReference type="InterPro" id="IPR028994">
    <property type="entry name" value="Integrin_alpha_N"/>
</dbReference>
<evidence type="ECO:0000313" key="4">
    <source>
        <dbReference type="Proteomes" id="UP000319342"/>
    </source>
</evidence>
<dbReference type="EMBL" id="CP036290">
    <property type="protein sequence ID" value="QDU83220.1"/>
    <property type="molecule type" value="Genomic_DNA"/>
</dbReference>
<dbReference type="Pfam" id="PF14312">
    <property type="entry name" value="FG-GAP_2"/>
    <property type="match status" value="2"/>
</dbReference>
<protein>
    <recommendedName>
        <fullName evidence="5">FG-GAP repeat protein</fullName>
    </recommendedName>
</protein>
<dbReference type="PANTHER" id="PTHR36220:SF1">
    <property type="entry name" value="GAMMA TUBULIN COMPLEX COMPONENT C-TERMINAL DOMAIN-CONTAINING PROTEIN"/>
    <property type="match status" value="1"/>
</dbReference>
<dbReference type="AlphaFoldDB" id="A0A518CVH3"/>
<dbReference type="SUPFAM" id="SSF101908">
    <property type="entry name" value="Putative isomerase YbhE"/>
    <property type="match status" value="1"/>
</dbReference>
<dbReference type="SUPFAM" id="SSF69318">
    <property type="entry name" value="Integrin alpha N-terminal domain"/>
    <property type="match status" value="1"/>
</dbReference>
<dbReference type="RefSeq" id="WP_145182536.1">
    <property type="nucleotide sequence ID" value="NZ_CP036290.1"/>
</dbReference>
<dbReference type="OrthoDB" id="291134at2"/>
<feature type="chain" id="PRO_5022219986" description="FG-GAP repeat protein" evidence="2">
    <location>
        <begin position="23"/>
        <end position="539"/>
    </location>
</feature>
<reference evidence="3 4" key="1">
    <citation type="submission" date="2019-02" db="EMBL/GenBank/DDBJ databases">
        <title>Deep-cultivation of Planctomycetes and their phenomic and genomic characterization uncovers novel biology.</title>
        <authorList>
            <person name="Wiegand S."/>
            <person name="Jogler M."/>
            <person name="Boedeker C."/>
            <person name="Pinto D."/>
            <person name="Vollmers J."/>
            <person name="Rivas-Marin E."/>
            <person name="Kohn T."/>
            <person name="Peeters S.H."/>
            <person name="Heuer A."/>
            <person name="Rast P."/>
            <person name="Oberbeckmann S."/>
            <person name="Bunk B."/>
            <person name="Jeske O."/>
            <person name="Meyerdierks A."/>
            <person name="Storesund J.E."/>
            <person name="Kallscheuer N."/>
            <person name="Luecker S."/>
            <person name="Lage O.M."/>
            <person name="Pohl T."/>
            <person name="Merkel B.J."/>
            <person name="Hornburger P."/>
            <person name="Mueller R.-W."/>
            <person name="Bruemmer F."/>
            <person name="Labrenz M."/>
            <person name="Spormann A.M."/>
            <person name="Op den Camp H."/>
            <person name="Overmann J."/>
            <person name="Amann R."/>
            <person name="Jetten M.S.M."/>
            <person name="Mascher T."/>
            <person name="Medema M.H."/>
            <person name="Devos D.P."/>
            <person name="Kaster A.-K."/>
            <person name="Ovreas L."/>
            <person name="Rohde M."/>
            <person name="Galperin M.Y."/>
            <person name="Jogler C."/>
        </authorList>
    </citation>
    <scope>NUCLEOTIDE SEQUENCE [LARGE SCALE GENOMIC DNA]</scope>
    <source>
        <strain evidence="3 4">Pla163</strain>
    </source>
</reference>
<evidence type="ECO:0008006" key="5">
    <source>
        <dbReference type="Google" id="ProtNLM"/>
    </source>
</evidence>
<keyword evidence="4" id="KW-1185">Reference proteome</keyword>
<organism evidence="3 4">
    <name type="scientific">Rohdeia mirabilis</name>
    <dbReference type="NCBI Taxonomy" id="2528008"/>
    <lineage>
        <taxon>Bacteria</taxon>
        <taxon>Pseudomonadati</taxon>
        <taxon>Planctomycetota</taxon>
        <taxon>Planctomycetia</taxon>
        <taxon>Planctomycetia incertae sedis</taxon>
        <taxon>Rohdeia</taxon>
    </lineage>
</organism>
<dbReference type="Proteomes" id="UP000319342">
    <property type="component" value="Chromosome"/>
</dbReference>
<evidence type="ECO:0000256" key="1">
    <source>
        <dbReference type="ARBA" id="ARBA00022729"/>
    </source>
</evidence>
<name>A0A518CVH3_9BACT</name>
<dbReference type="Gene3D" id="2.130.10.130">
    <property type="entry name" value="Integrin alpha, N-terminal"/>
    <property type="match status" value="1"/>
</dbReference>
<evidence type="ECO:0000313" key="3">
    <source>
        <dbReference type="EMBL" id="QDU83220.1"/>
    </source>
</evidence>
<dbReference type="PANTHER" id="PTHR36220">
    <property type="entry name" value="UNNAMED PRODUCT"/>
    <property type="match status" value="1"/>
</dbReference>
<gene>
    <name evidence="3" type="ORF">Pla163_03180</name>
</gene>
<accession>A0A518CVH3</accession>
<sequence length="539" mass="56977" precursor="true">MHAHLRLVIGRSLLAVASALFAAPAAAQYATEDDLLFRPEFGAIQTRSIDSDGTTVVVTTAQGGPGVRVLVAERNAEGDWVPDAVQPEFVPQQSVTGSNGQGICIAIDGDTIALGVPYDSTAGQYTGKVMVYERGQSGLWTLATQFVSPDAQVDGLFGYEVDLRGDRLAVGAIDEDGGTGIAGGAVHLFERSEGTWTPVATLTATAPSEGDEFGRRFELGDDRIAVAAPEEYVESDRDGAVYVFDRQTDGTWLGTARLDPTAAPGDGDRFARSVALDGDRIAVGSFRAAPVGAPDPIGRALVFELVEGVWELEALVEPSVPNGLGGFGSAVDIEGDRLAVGDYRDVLEFGTRGSVHVFERAPDGVWVDQFRGASDTVGLALSNDRHHVVLTGDTILMGDRGPTGVFRLRHLQRGRTALEAGTWGAQKLFLRARPEHAFDLFILLGSASGTGPTSVPGLPTDLPLANDGYTRAIIDTCGGPLRPWLGVLDAYGRADSRVVLPPLDPSFVGLTLHHAFIALEFEPIAQPTLVSNSVPLTII</sequence>
<proteinExistence type="predicted"/>
<feature type="signal peptide" evidence="2">
    <location>
        <begin position="1"/>
        <end position="22"/>
    </location>
</feature>
<dbReference type="InterPro" id="IPR013517">
    <property type="entry name" value="FG-GAP"/>
</dbReference>
<evidence type="ECO:0000256" key="2">
    <source>
        <dbReference type="SAM" id="SignalP"/>
    </source>
</evidence>
<keyword evidence="1 2" id="KW-0732">Signal</keyword>